<dbReference type="Proteomes" id="UP000018072">
    <property type="component" value="Unassembled WGS sequence"/>
</dbReference>
<dbReference type="STRING" id="1263103.BN741_01194"/>
<organism evidence="3 4">
    <name type="scientific">Leyella stercorea CAG:629</name>
    <dbReference type="NCBI Taxonomy" id="1263103"/>
    <lineage>
        <taxon>Bacteria</taxon>
        <taxon>Pseudomonadati</taxon>
        <taxon>Bacteroidota</taxon>
        <taxon>Bacteroidia</taxon>
        <taxon>Bacteroidales</taxon>
        <taxon>Prevotellaceae</taxon>
        <taxon>Leyella</taxon>
    </lineage>
</organism>
<reference evidence="3" key="1">
    <citation type="submission" date="2012-11" db="EMBL/GenBank/DDBJ databases">
        <title>Dependencies among metagenomic species, viruses, plasmids and units of genetic variation.</title>
        <authorList>
            <person name="Nielsen H.B."/>
            <person name="Almeida M."/>
            <person name="Juncker A.S."/>
            <person name="Rasmussen S."/>
            <person name="Li J."/>
            <person name="Sunagawa S."/>
            <person name="Plichta D."/>
            <person name="Gautier L."/>
            <person name="Le Chatelier E."/>
            <person name="Peletier E."/>
            <person name="Bonde I."/>
            <person name="Nielsen T."/>
            <person name="Manichanh C."/>
            <person name="Arumugam M."/>
            <person name="Batto J."/>
            <person name="Santos M.B.Q.D."/>
            <person name="Blom N."/>
            <person name="Borruel N."/>
            <person name="Burgdorf K.S."/>
            <person name="Boumezbeur F."/>
            <person name="Casellas F."/>
            <person name="Dore J."/>
            <person name="Guarner F."/>
            <person name="Hansen T."/>
            <person name="Hildebrand F."/>
            <person name="Kaas R.S."/>
            <person name="Kennedy S."/>
            <person name="Kristiansen K."/>
            <person name="Kultima J.R."/>
            <person name="Leonard P."/>
            <person name="Levenez F."/>
            <person name="Lund O."/>
            <person name="Moumen B."/>
            <person name="Le Paslier D."/>
            <person name="Pons N."/>
            <person name="Pedersen O."/>
            <person name="Prifti E."/>
            <person name="Qin J."/>
            <person name="Raes J."/>
            <person name="Tap J."/>
            <person name="Tims S."/>
            <person name="Ussery D.W."/>
            <person name="Yamada T."/>
            <person name="MetaHit consortium"/>
            <person name="Renault P."/>
            <person name="Sicheritz-Ponten T."/>
            <person name="Bork P."/>
            <person name="Wang J."/>
            <person name="Brunak S."/>
            <person name="Ehrlich S.D."/>
        </authorList>
    </citation>
    <scope>NUCLEOTIDE SEQUENCE [LARGE SCALE GENOMIC DNA]</scope>
</reference>
<dbReference type="PANTHER" id="PTHR30547">
    <property type="entry name" value="UNCHARACTERIZED PROTEIN YHCG-RELATED"/>
    <property type="match status" value="1"/>
</dbReference>
<dbReference type="InterPro" id="IPR011856">
    <property type="entry name" value="tRNA_endonuc-like_dom_sf"/>
</dbReference>
<dbReference type="InterPro" id="IPR041527">
    <property type="entry name" value="YhcG_N"/>
</dbReference>
<dbReference type="AlphaFoldDB" id="R7GX87"/>
<evidence type="ECO:0000259" key="1">
    <source>
        <dbReference type="Pfam" id="PF06250"/>
    </source>
</evidence>
<accession>R7GX87</accession>
<dbReference type="EMBL" id="CBIT010000114">
    <property type="protein sequence ID" value="CDE32029.1"/>
    <property type="molecule type" value="Genomic_DNA"/>
</dbReference>
<name>R7GX87_9BACT</name>
<comment type="caution">
    <text evidence="3">The sequence shown here is derived from an EMBL/GenBank/DDBJ whole genome shotgun (WGS) entry which is preliminary data.</text>
</comment>
<dbReference type="RefSeq" id="WP_022430403.1">
    <property type="nucleotide sequence ID" value="NZ_FR899252.1"/>
</dbReference>
<dbReference type="Pfam" id="PF06250">
    <property type="entry name" value="YhcG_C"/>
    <property type="match status" value="1"/>
</dbReference>
<dbReference type="InterPro" id="IPR053148">
    <property type="entry name" value="PD-DEXK-like_domain"/>
</dbReference>
<protein>
    <recommendedName>
        <fullName evidence="5">DUF1016 domain-containing protein</fullName>
    </recommendedName>
</protein>
<feature type="domain" description="YhcG PDDEXK nuclease" evidence="1">
    <location>
        <begin position="204"/>
        <end position="346"/>
    </location>
</feature>
<evidence type="ECO:0000259" key="2">
    <source>
        <dbReference type="Pfam" id="PF17761"/>
    </source>
</evidence>
<dbReference type="Gene3D" id="3.40.1350.10">
    <property type="match status" value="1"/>
</dbReference>
<dbReference type="GO" id="GO:0003676">
    <property type="term" value="F:nucleic acid binding"/>
    <property type="evidence" value="ECO:0007669"/>
    <property type="project" value="InterPro"/>
</dbReference>
<proteinExistence type="predicted"/>
<dbReference type="PANTHER" id="PTHR30547:SF0">
    <property type="entry name" value="BLR8175 PROTEIN"/>
    <property type="match status" value="1"/>
</dbReference>
<feature type="domain" description="YhcG N-terminal" evidence="2">
    <location>
        <begin position="29"/>
        <end position="181"/>
    </location>
</feature>
<dbReference type="Pfam" id="PF17761">
    <property type="entry name" value="DUF1016_N"/>
    <property type="match status" value="1"/>
</dbReference>
<gene>
    <name evidence="3" type="ORF">BN741_01194</name>
</gene>
<evidence type="ECO:0000313" key="4">
    <source>
        <dbReference type="Proteomes" id="UP000018072"/>
    </source>
</evidence>
<sequence>MAENNNIPQFVNSDSFMVDKNYVKWLSDLKKRFHMAQLKAAVKVNTEMLKFYWGLGEDICEKQKQYKWGANFMKRLSLDLRAEFPKAEGFSVVNLYYIKRWFVFYSSHTNFFYQAGKKLQDVENSTTPMPNILLRVPWRHQTVIVSKCENIETALFYLKKVLADNMSRTELEHVIKAQLYEHTGKALNNFDVTLPQPQNALATEIIKDPYKLDFFSLPSKFNEMDLENKLATNITRFLLELGKGFAYVGRQMELDTPSGKSYFPDMIFYHTRLKCYVVIELKVVDFMPEFIGKLNFYVSAADELLRGEGDNPSIGILLCKDKDSSVVEWSLRGITTPLGVASYQLQEVYERTLLEIKQEASEENASEDEK</sequence>
<evidence type="ECO:0008006" key="5">
    <source>
        <dbReference type="Google" id="ProtNLM"/>
    </source>
</evidence>
<evidence type="ECO:0000313" key="3">
    <source>
        <dbReference type="EMBL" id="CDE32029.1"/>
    </source>
</evidence>
<dbReference type="InterPro" id="IPR009362">
    <property type="entry name" value="YhcG_C"/>
</dbReference>